<accession>A0ABD5U929</accession>
<proteinExistence type="predicted"/>
<dbReference type="PANTHER" id="PTHR42951:SF4">
    <property type="entry name" value="ACYL-COENZYME A THIOESTERASE MBLAC2"/>
    <property type="match status" value="1"/>
</dbReference>
<dbReference type="Proteomes" id="UP001596406">
    <property type="component" value="Unassembled WGS sequence"/>
</dbReference>
<protein>
    <submittedName>
        <fullName evidence="2">MBL fold metallo-hydrolase</fullName>
    </submittedName>
</protein>
<dbReference type="Gene3D" id="3.60.15.10">
    <property type="entry name" value="Ribonuclease Z/Hydroxyacylglutathione hydrolase-like"/>
    <property type="match status" value="1"/>
</dbReference>
<dbReference type="RefSeq" id="WP_304446976.1">
    <property type="nucleotide sequence ID" value="NZ_JARRAH010000001.1"/>
</dbReference>
<gene>
    <name evidence="2" type="ORF">ACFQHK_01950</name>
</gene>
<evidence type="ECO:0000259" key="1">
    <source>
        <dbReference type="SMART" id="SM00849"/>
    </source>
</evidence>
<dbReference type="InterPro" id="IPR050855">
    <property type="entry name" value="NDM-1-like"/>
</dbReference>
<evidence type="ECO:0000313" key="2">
    <source>
        <dbReference type="EMBL" id="MFC6835269.1"/>
    </source>
</evidence>
<dbReference type="InterPro" id="IPR036866">
    <property type="entry name" value="RibonucZ/Hydroxyglut_hydro"/>
</dbReference>
<dbReference type="EMBL" id="JBHSXM010000001">
    <property type="protein sequence ID" value="MFC6835269.1"/>
    <property type="molecule type" value="Genomic_DNA"/>
</dbReference>
<dbReference type="PANTHER" id="PTHR42951">
    <property type="entry name" value="METALLO-BETA-LACTAMASE DOMAIN-CONTAINING"/>
    <property type="match status" value="1"/>
</dbReference>
<name>A0ABD5U929_9EURY</name>
<organism evidence="2 3">
    <name type="scientific">Halomarina ordinaria</name>
    <dbReference type="NCBI Taxonomy" id="3033939"/>
    <lineage>
        <taxon>Archaea</taxon>
        <taxon>Methanobacteriati</taxon>
        <taxon>Methanobacteriota</taxon>
        <taxon>Stenosarchaea group</taxon>
        <taxon>Halobacteria</taxon>
        <taxon>Halobacteriales</taxon>
        <taxon>Natronomonadaceae</taxon>
        <taxon>Halomarina</taxon>
    </lineage>
</organism>
<dbReference type="Pfam" id="PF00753">
    <property type="entry name" value="Lactamase_B"/>
    <property type="match status" value="1"/>
</dbReference>
<dbReference type="SMART" id="SM00849">
    <property type="entry name" value="Lactamase_B"/>
    <property type="match status" value="1"/>
</dbReference>
<evidence type="ECO:0000313" key="3">
    <source>
        <dbReference type="Proteomes" id="UP001596406"/>
    </source>
</evidence>
<comment type="caution">
    <text evidence="2">The sequence shown here is derived from an EMBL/GenBank/DDBJ whole genome shotgun (WGS) entry which is preliminary data.</text>
</comment>
<dbReference type="AlphaFoldDB" id="A0ABD5U929"/>
<dbReference type="CDD" id="cd07721">
    <property type="entry name" value="yflN-like_MBL-fold"/>
    <property type="match status" value="1"/>
</dbReference>
<sequence length="234" mass="25207">MERVRGDVHRLQLGWVEPFVVNAYVVDDGGTVTLVDTGMPANRRSLRGELAAAGYDPADVDRVLLTHYDLDHVGGLTALARRLGGPRFDAEVYLGAADVALVRGDTDPPWFHHKGAFHRLAREAFDLRDVALTPVEDGDRIGGFTAHHTPGHNPGHTAYVHEAGVGFVGDLLWETDGALELPFWGDSYDRAAMRASVRALVARAAPFDVVCVGHGVPFVRGGGERLRAFAAGLA</sequence>
<dbReference type="SUPFAM" id="SSF56281">
    <property type="entry name" value="Metallo-hydrolase/oxidoreductase"/>
    <property type="match status" value="1"/>
</dbReference>
<keyword evidence="3" id="KW-1185">Reference proteome</keyword>
<dbReference type="InterPro" id="IPR001279">
    <property type="entry name" value="Metallo-B-lactamas"/>
</dbReference>
<reference evidence="2 3" key="1">
    <citation type="journal article" date="2019" name="Int. J. Syst. Evol. Microbiol.">
        <title>The Global Catalogue of Microorganisms (GCM) 10K type strain sequencing project: providing services to taxonomists for standard genome sequencing and annotation.</title>
        <authorList>
            <consortium name="The Broad Institute Genomics Platform"/>
            <consortium name="The Broad Institute Genome Sequencing Center for Infectious Disease"/>
            <person name="Wu L."/>
            <person name="Ma J."/>
        </authorList>
    </citation>
    <scope>NUCLEOTIDE SEQUENCE [LARGE SCALE GENOMIC DNA]</scope>
    <source>
        <strain evidence="2 3">PSRA2</strain>
    </source>
</reference>
<feature type="domain" description="Metallo-beta-lactamase" evidence="1">
    <location>
        <begin position="20"/>
        <end position="214"/>
    </location>
</feature>